<feature type="region of interest" description="Disordered" evidence="6">
    <location>
        <begin position="148"/>
        <end position="203"/>
    </location>
</feature>
<dbReference type="VEuPathDB" id="ToxoDB:cyc_05361"/>
<evidence type="ECO:0000313" key="8">
    <source>
        <dbReference type="EMBL" id="OEH78099.1"/>
    </source>
</evidence>
<evidence type="ECO:0000256" key="6">
    <source>
        <dbReference type="SAM" id="MobiDB-lite"/>
    </source>
</evidence>
<feature type="compositionally biased region" description="Basic and acidic residues" evidence="6">
    <location>
        <begin position="194"/>
        <end position="203"/>
    </location>
</feature>
<keyword evidence="1" id="KW-0808">Transferase</keyword>
<keyword evidence="3" id="KW-0479">Metal-binding</keyword>
<accession>A0A1D3D3S6</accession>
<reference evidence="8 9" key="1">
    <citation type="journal article" date="2016" name="BMC Genomics">
        <title>Comparative genomics reveals Cyclospora cayetanensis possesses coccidia-like metabolism and invasion components but unique surface antigens.</title>
        <authorList>
            <person name="Liu S."/>
            <person name="Wang L."/>
            <person name="Zheng H."/>
            <person name="Xu Z."/>
            <person name="Roellig D.M."/>
            <person name="Li N."/>
            <person name="Frace M.A."/>
            <person name="Tang K."/>
            <person name="Arrowood M.J."/>
            <person name="Moss D.M."/>
            <person name="Zhang L."/>
            <person name="Feng Y."/>
            <person name="Xiao L."/>
        </authorList>
    </citation>
    <scope>NUCLEOTIDE SEQUENCE [LARGE SCALE GENOMIC DNA]</scope>
    <source>
        <strain evidence="8 9">CHN_HEN01</strain>
    </source>
</reference>
<dbReference type="AlphaFoldDB" id="A0A1D3D3S6"/>
<comment type="caution">
    <text evidence="8">The sequence shown here is derived from an EMBL/GenBank/DDBJ whole genome shotgun (WGS) entry which is preliminary data.</text>
</comment>
<protein>
    <submittedName>
        <fullName evidence="8">Diacylglycerol</fullName>
    </submittedName>
</protein>
<dbReference type="VEuPathDB" id="ToxoDB:LOC34621725"/>
<dbReference type="GO" id="GO:0016020">
    <property type="term" value="C:membrane"/>
    <property type="evidence" value="ECO:0007669"/>
    <property type="project" value="UniProtKB-SubCell"/>
</dbReference>
<evidence type="ECO:0000256" key="1">
    <source>
        <dbReference type="ARBA" id="ARBA00022679"/>
    </source>
</evidence>
<dbReference type="EMBL" id="JROU02000853">
    <property type="protein sequence ID" value="OEH78099.1"/>
    <property type="molecule type" value="Genomic_DNA"/>
</dbReference>
<proteinExistence type="predicted"/>
<dbReference type="Proteomes" id="UP000095192">
    <property type="component" value="Unassembled WGS sequence"/>
</dbReference>
<evidence type="ECO:0000313" key="9">
    <source>
        <dbReference type="Proteomes" id="UP000095192"/>
    </source>
</evidence>
<evidence type="ECO:0000259" key="7">
    <source>
        <dbReference type="SMART" id="SM00045"/>
    </source>
</evidence>
<keyword evidence="2" id="KW-0547">Nucleotide-binding</keyword>
<keyword evidence="4" id="KW-0418">Kinase</keyword>
<evidence type="ECO:0000256" key="3">
    <source>
        <dbReference type="ARBA" id="ARBA00022771"/>
    </source>
</evidence>
<dbReference type="GO" id="GO:0004143">
    <property type="term" value="F:ATP-dependent diacylglycerol kinase activity"/>
    <property type="evidence" value="ECO:0007669"/>
    <property type="project" value="InterPro"/>
</dbReference>
<keyword evidence="5" id="KW-0067">ATP-binding</keyword>
<dbReference type="GO" id="GO:0007200">
    <property type="term" value="P:phospholipase C-activating G protein-coupled receptor signaling pathway"/>
    <property type="evidence" value="ECO:0007669"/>
    <property type="project" value="InterPro"/>
</dbReference>
<feature type="domain" description="Diacylglycerol kinase accessory" evidence="7">
    <location>
        <begin position="4"/>
        <end position="254"/>
    </location>
</feature>
<dbReference type="PANTHER" id="PTHR11255:SF54">
    <property type="entry name" value="DIACYLGLYCEROL KINASE THETA"/>
    <property type="match status" value="1"/>
</dbReference>
<dbReference type="InParanoid" id="A0A1D3D3S6"/>
<keyword evidence="9" id="KW-1185">Reference proteome</keyword>
<dbReference type="InterPro" id="IPR000756">
    <property type="entry name" value="Diacylglycerol_kin_accessory"/>
</dbReference>
<evidence type="ECO:0000256" key="4">
    <source>
        <dbReference type="ARBA" id="ARBA00022777"/>
    </source>
</evidence>
<feature type="compositionally biased region" description="Low complexity" evidence="6">
    <location>
        <begin position="149"/>
        <end position="171"/>
    </location>
</feature>
<dbReference type="SMART" id="SM00045">
    <property type="entry name" value="DAGKa"/>
    <property type="match status" value="1"/>
</dbReference>
<organism evidence="8 9">
    <name type="scientific">Cyclospora cayetanensis</name>
    <dbReference type="NCBI Taxonomy" id="88456"/>
    <lineage>
        <taxon>Eukaryota</taxon>
        <taxon>Sar</taxon>
        <taxon>Alveolata</taxon>
        <taxon>Apicomplexa</taxon>
        <taxon>Conoidasida</taxon>
        <taxon>Coccidia</taxon>
        <taxon>Eucoccidiorida</taxon>
        <taxon>Eimeriorina</taxon>
        <taxon>Eimeriidae</taxon>
        <taxon>Cyclospora</taxon>
    </lineage>
</organism>
<dbReference type="PANTHER" id="PTHR11255">
    <property type="entry name" value="DIACYLGLYCEROL KINASE"/>
    <property type="match status" value="1"/>
</dbReference>
<name>A0A1D3D3S6_9EIME</name>
<keyword evidence="3" id="KW-0862">Zinc</keyword>
<dbReference type="GO" id="GO:0005524">
    <property type="term" value="F:ATP binding"/>
    <property type="evidence" value="ECO:0007669"/>
    <property type="project" value="UniProtKB-KW"/>
</dbReference>
<gene>
    <name evidence="8" type="ORF">cyc_05361</name>
</gene>
<evidence type="ECO:0000256" key="5">
    <source>
        <dbReference type="ARBA" id="ARBA00022840"/>
    </source>
</evidence>
<dbReference type="Pfam" id="PF00609">
    <property type="entry name" value="DAGK_acc"/>
    <property type="match status" value="1"/>
</dbReference>
<dbReference type="InterPro" id="IPR037607">
    <property type="entry name" value="DGK"/>
</dbReference>
<sequence>MDAFQLGNKFLYGEVGFRDFLGSRAASLEIQALFCDGQEVPLPPQGVEGICIVNIPSFAGGVMLWGDAEPQQQHVMLPHEPHHYTNPLHHHSRMTSFSRGISSDSSSSAMEVDRQWRRHCHTHKRRRGAAAGGAAPAAAKASRADFCTAASAPPSPGQQRAAAAAQLAAGAPPQPPLQRDDGEQCAARTPQATPRDKEMRSRSDGWTQEEEATLSVHRQCFLFVGLAKAVRLCQGRSVCLHVRGSLPLQVDGEPQLLEGSCRIVITHKGGKGKGGPCIPSSSRVATTASVVEFGDGAFVPVLHAQKPAILIVLNRARDRRVISKLQCAQLLNDFQRTLG</sequence>
<keyword evidence="3" id="KW-0863">Zinc-finger</keyword>
<dbReference type="GO" id="GO:0008270">
    <property type="term" value="F:zinc ion binding"/>
    <property type="evidence" value="ECO:0007669"/>
    <property type="project" value="UniProtKB-KW"/>
</dbReference>
<evidence type="ECO:0000256" key="2">
    <source>
        <dbReference type="ARBA" id="ARBA00022741"/>
    </source>
</evidence>